<keyword evidence="1" id="KW-0805">Transcription regulation</keyword>
<dbReference type="GO" id="GO:0003700">
    <property type="term" value="F:DNA-binding transcription factor activity"/>
    <property type="evidence" value="ECO:0007669"/>
    <property type="project" value="InterPro"/>
</dbReference>
<feature type="domain" description="HTH araC/xylS-type" evidence="4">
    <location>
        <begin position="226"/>
        <end position="326"/>
    </location>
</feature>
<comment type="caution">
    <text evidence="5">The sequence shown here is derived from an EMBL/GenBank/DDBJ whole genome shotgun (WGS) entry which is preliminary data.</text>
</comment>
<dbReference type="PANTHER" id="PTHR46796">
    <property type="entry name" value="HTH-TYPE TRANSCRIPTIONAL ACTIVATOR RHAS-RELATED"/>
    <property type="match status" value="1"/>
</dbReference>
<dbReference type="Gene3D" id="1.10.10.60">
    <property type="entry name" value="Homeodomain-like"/>
    <property type="match status" value="1"/>
</dbReference>
<gene>
    <name evidence="5" type="ORF">DIC32_02820</name>
    <name evidence="6" type="ORF">FHY67_03925</name>
</gene>
<keyword evidence="2" id="KW-0238">DNA-binding</keyword>
<proteinExistence type="predicted"/>
<evidence type="ECO:0000313" key="5">
    <source>
        <dbReference type="EMBL" id="HCM30702.1"/>
    </source>
</evidence>
<dbReference type="Proteomes" id="UP000262257">
    <property type="component" value="Unassembled WGS sequence"/>
</dbReference>
<keyword evidence="3" id="KW-0804">Transcription</keyword>
<dbReference type="PROSITE" id="PS01124">
    <property type="entry name" value="HTH_ARAC_FAMILY_2"/>
    <property type="match status" value="1"/>
</dbReference>
<sequence length="337" mass="38890">MSLISQLDRLHYLDHFLLFSSTDYHTIKQQISHYLCPHQFEVDSSQILNTRLNGFSFGTSALYDLKYSAPVAITIDESSAHYLFRVTLEGECKIEHDARLIIQSPGIMTVSHPHSKNRIITSQHCRNIILKLSRQEVDTQLYKMLGHMVAEPLLFDCGISCTTEGVEAIIETLNYLCHAHYNIQHWDTISESFGRYLIELILLKVPNNYTAQLQQRGKVILPGYMNKARQYIARHIRNNIVLAELGKQCGVSVRTLQKGFNQYFHQTPIDYIRDLRIKLIHHELQHSQAHETVTDILLRNGINSLGHFSTLYKKRYGCLPSQTLRQAHPHCSSYFVN</sequence>
<accession>A0A3D3G0E6</accession>
<evidence type="ECO:0000313" key="7">
    <source>
        <dbReference type="Proteomes" id="UP000262257"/>
    </source>
</evidence>
<dbReference type="SMART" id="SM00342">
    <property type="entry name" value="HTH_ARAC"/>
    <property type="match status" value="1"/>
</dbReference>
<evidence type="ECO:0000313" key="8">
    <source>
        <dbReference type="Proteomes" id="UP000314285"/>
    </source>
</evidence>
<dbReference type="AlphaFoldDB" id="A0A3D3G0E6"/>
<dbReference type="InterPro" id="IPR018060">
    <property type="entry name" value="HTH_AraC"/>
</dbReference>
<protein>
    <submittedName>
        <fullName evidence="5">AraC family transcriptional regulator</fullName>
    </submittedName>
</protein>
<evidence type="ECO:0000256" key="2">
    <source>
        <dbReference type="ARBA" id="ARBA00023125"/>
    </source>
</evidence>
<evidence type="ECO:0000256" key="3">
    <source>
        <dbReference type="ARBA" id="ARBA00023163"/>
    </source>
</evidence>
<reference evidence="6 8" key="2">
    <citation type="submission" date="2019-06" db="EMBL/GenBank/DDBJ databases">
        <title>Genome of Acinetobacter radioresistens APH1, a phenol degrading strain.</title>
        <authorList>
            <person name="Liu Y."/>
        </authorList>
    </citation>
    <scope>NUCLEOTIDE SEQUENCE [LARGE SCALE GENOMIC DNA]</scope>
    <source>
        <strain evidence="6 8">APH1</strain>
    </source>
</reference>
<dbReference type="InterPro" id="IPR035418">
    <property type="entry name" value="AraC-bd_2"/>
</dbReference>
<name>A0A3D3G0E6_ACIRA</name>
<organism evidence="5 7">
    <name type="scientific">Acinetobacter radioresistens</name>
    <dbReference type="NCBI Taxonomy" id="40216"/>
    <lineage>
        <taxon>Bacteria</taxon>
        <taxon>Pseudomonadati</taxon>
        <taxon>Pseudomonadota</taxon>
        <taxon>Gammaproteobacteria</taxon>
        <taxon>Moraxellales</taxon>
        <taxon>Moraxellaceae</taxon>
        <taxon>Acinetobacter</taxon>
    </lineage>
</organism>
<evidence type="ECO:0000313" key="6">
    <source>
        <dbReference type="EMBL" id="TNX93596.1"/>
    </source>
</evidence>
<dbReference type="EMBL" id="DPXL01000039">
    <property type="protein sequence ID" value="HCM30702.1"/>
    <property type="molecule type" value="Genomic_DNA"/>
</dbReference>
<dbReference type="InterPro" id="IPR050204">
    <property type="entry name" value="AraC_XylS_family_regulators"/>
</dbReference>
<dbReference type="SUPFAM" id="SSF46689">
    <property type="entry name" value="Homeodomain-like"/>
    <property type="match status" value="1"/>
</dbReference>
<evidence type="ECO:0000259" key="4">
    <source>
        <dbReference type="PROSITE" id="PS01124"/>
    </source>
</evidence>
<dbReference type="RefSeq" id="WP_005025139.1">
    <property type="nucleotide sequence ID" value="NZ_CP027365.1"/>
</dbReference>
<dbReference type="Proteomes" id="UP000314285">
    <property type="component" value="Unassembled WGS sequence"/>
</dbReference>
<dbReference type="GO" id="GO:0043565">
    <property type="term" value="F:sequence-specific DNA binding"/>
    <property type="evidence" value="ECO:0007669"/>
    <property type="project" value="InterPro"/>
</dbReference>
<dbReference type="Pfam" id="PF12833">
    <property type="entry name" value="HTH_18"/>
    <property type="match status" value="1"/>
</dbReference>
<dbReference type="PROSITE" id="PS00041">
    <property type="entry name" value="HTH_ARAC_FAMILY_1"/>
    <property type="match status" value="1"/>
</dbReference>
<dbReference type="InterPro" id="IPR018062">
    <property type="entry name" value="HTH_AraC-typ_CS"/>
</dbReference>
<dbReference type="EMBL" id="VFBM01000002">
    <property type="protein sequence ID" value="TNX93596.1"/>
    <property type="molecule type" value="Genomic_DNA"/>
</dbReference>
<dbReference type="InterPro" id="IPR009057">
    <property type="entry name" value="Homeodomain-like_sf"/>
</dbReference>
<evidence type="ECO:0000256" key="1">
    <source>
        <dbReference type="ARBA" id="ARBA00023015"/>
    </source>
</evidence>
<dbReference type="Pfam" id="PF14525">
    <property type="entry name" value="AraC_binding_2"/>
    <property type="match status" value="1"/>
</dbReference>
<reference evidence="5 7" key="1">
    <citation type="journal article" date="2018" name="Nat. Biotechnol.">
        <title>A standardized bacterial taxonomy based on genome phylogeny substantially revises the tree of life.</title>
        <authorList>
            <person name="Parks D.H."/>
            <person name="Chuvochina M."/>
            <person name="Waite D.W."/>
            <person name="Rinke C."/>
            <person name="Skarshewski A."/>
            <person name="Chaumeil P.A."/>
            <person name="Hugenholtz P."/>
        </authorList>
    </citation>
    <scope>NUCLEOTIDE SEQUENCE [LARGE SCALE GENOMIC DNA]</scope>
    <source>
        <strain evidence="5">UBA10045</strain>
    </source>
</reference>